<proteinExistence type="predicted"/>
<name>A0A9N9GMV0_9GLOM</name>
<feature type="region of interest" description="Disordered" evidence="1">
    <location>
        <begin position="93"/>
        <end position="261"/>
    </location>
</feature>
<reference evidence="2" key="1">
    <citation type="submission" date="2021-06" db="EMBL/GenBank/DDBJ databases">
        <authorList>
            <person name="Kallberg Y."/>
            <person name="Tangrot J."/>
            <person name="Rosling A."/>
        </authorList>
    </citation>
    <scope>NUCLEOTIDE SEQUENCE</scope>
    <source>
        <strain evidence="2">MT106</strain>
    </source>
</reference>
<evidence type="ECO:0000313" key="2">
    <source>
        <dbReference type="EMBL" id="CAG8613180.1"/>
    </source>
</evidence>
<evidence type="ECO:0000256" key="1">
    <source>
        <dbReference type="SAM" id="MobiDB-lite"/>
    </source>
</evidence>
<dbReference type="AlphaFoldDB" id="A0A9N9GMV0"/>
<dbReference type="OrthoDB" id="10479634at2759"/>
<sequence>MDRRKKYQAQVYRSWNAIALGLPNKPGEPEPEEPEIKQSTKPSWRPPPGVLVKEVIGQKAPSQIAEWRYANAVALNKVLDIVPKDEIYESCKWDSEQKQRKSNWGASSVRGVQQNNRDSSLQQGNWDSHVSFVKPQREDDSWNVEPRSNNLRSPVQLKHDNSWDTSIKPQNDNYSWNSVSAKKSQNNWNAFVPSKHDNSWDASIKPQNDNDSWNSVSAQPVHDSNWDSSVKPQNDNDNWNSVSAKKSQNNWNTSMQPERTGWTLTDEPKEINYVSPVVNPTRSNSSALSQSEHDVISTWNAYAEDNEEKHNHLIRSVPRKDVPSKTKLVDKVPKSDESRQFRKNIIKIKTSTEETQIRGNEVKIASASPIDPNVSNIDANYSDASDVNKESNVEATSPISPTKARPQVIRFSKDTKIEPKENPDYLKSDLLTPFVQLAEESSRNAKDSSTAALTQPKDEKVQESFAKINSIEPFKSLIDEEILFYGDAKNQEKNTIKAKESDFGWGTEEKALNSNQSLIESDSSDEESIKSNSSTKEPRSPTSPNLIDSFNIPLCSTLSIKPTTITIPNQKKPPEIKSPLRATIQSPESETVDAYVFYNHTFVKENSVLVNLEDDDQSAPSPPNQSPQKQESEAVFQELAELDWKPFIQMPDPNSIKWAKPTDREQKQKKKE</sequence>
<feature type="non-terminal residue" evidence="2">
    <location>
        <position position="1"/>
    </location>
</feature>
<dbReference type="Proteomes" id="UP000789831">
    <property type="component" value="Unassembled WGS sequence"/>
</dbReference>
<gene>
    <name evidence="2" type="ORF">AGERDE_LOCUS9696</name>
</gene>
<keyword evidence="3" id="KW-1185">Reference proteome</keyword>
<comment type="caution">
    <text evidence="2">The sequence shown here is derived from an EMBL/GenBank/DDBJ whole genome shotgun (WGS) entry which is preliminary data.</text>
</comment>
<protein>
    <submittedName>
        <fullName evidence="2">12328_t:CDS:1</fullName>
    </submittedName>
</protein>
<feature type="region of interest" description="Disordered" evidence="1">
    <location>
        <begin position="440"/>
        <end position="461"/>
    </location>
</feature>
<feature type="region of interest" description="Disordered" evidence="1">
    <location>
        <begin position="20"/>
        <end position="48"/>
    </location>
</feature>
<evidence type="ECO:0000313" key="3">
    <source>
        <dbReference type="Proteomes" id="UP000789831"/>
    </source>
</evidence>
<feature type="compositionally biased region" description="Polar residues" evidence="1">
    <location>
        <begin position="102"/>
        <end position="128"/>
    </location>
</feature>
<feature type="region of interest" description="Disordered" evidence="1">
    <location>
        <begin position="514"/>
        <end position="548"/>
    </location>
</feature>
<feature type="region of interest" description="Disordered" evidence="1">
    <location>
        <begin position="648"/>
        <end position="672"/>
    </location>
</feature>
<feature type="compositionally biased region" description="Polar residues" evidence="1">
    <location>
        <begin position="205"/>
        <end position="218"/>
    </location>
</feature>
<dbReference type="EMBL" id="CAJVPL010002532">
    <property type="protein sequence ID" value="CAG8613180.1"/>
    <property type="molecule type" value="Genomic_DNA"/>
</dbReference>
<feature type="region of interest" description="Disordered" evidence="1">
    <location>
        <begin position="613"/>
        <end position="634"/>
    </location>
</feature>
<feature type="compositionally biased region" description="Polar residues" evidence="1">
    <location>
        <begin position="226"/>
        <end position="257"/>
    </location>
</feature>
<feature type="compositionally biased region" description="Polar residues" evidence="1">
    <location>
        <begin position="163"/>
        <end position="189"/>
    </location>
</feature>
<organism evidence="2 3">
    <name type="scientific">Ambispora gerdemannii</name>
    <dbReference type="NCBI Taxonomy" id="144530"/>
    <lineage>
        <taxon>Eukaryota</taxon>
        <taxon>Fungi</taxon>
        <taxon>Fungi incertae sedis</taxon>
        <taxon>Mucoromycota</taxon>
        <taxon>Glomeromycotina</taxon>
        <taxon>Glomeromycetes</taxon>
        <taxon>Archaeosporales</taxon>
        <taxon>Ambisporaceae</taxon>
        <taxon>Ambispora</taxon>
    </lineage>
</organism>
<accession>A0A9N9GMV0</accession>